<dbReference type="EMBL" id="WAAR01000003">
    <property type="protein sequence ID" value="KAB1118864.1"/>
    <property type="molecule type" value="Genomic_DNA"/>
</dbReference>
<sequence length="317" mass="35046">MVARLRSGGPASWRCRRSTGRIVHIHGEVGVSVPGSAEPEQVAARHRLGLELRRLRERAGLTGQDLAAQLGWSQSKVSRIEQARTRATVGDIQGLLTLLDVPASARDHVIALAERAASGSWRNSTGVGLTRRQQDFIALEASASEILHYNPILLPGYMQSEEYARRVIDMAGASNEERAVEYRLARRLTMLGKSAPMYRVVLLETALRWRPVPPDAMARQLDNLASYAARDNVDLRIVAFDREQSSFMQHPLMVFRLSPPAPARGLIETTAADYHLTDAPSVDRLIDNFEQLSSSALSRNDSLALIRKVARVLVDGQ</sequence>
<dbReference type="Pfam" id="PF13560">
    <property type="entry name" value="HTH_31"/>
    <property type="match status" value="1"/>
</dbReference>
<dbReference type="Pfam" id="PF19054">
    <property type="entry name" value="DUF5753"/>
    <property type="match status" value="1"/>
</dbReference>
<dbReference type="CDD" id="cd00093">
    <property type="entry name" value="HTH_XRE"/>
    <property type="match status" value="1"/>
</dbReference>
<dbReference type="Gene3D" id="1.10.260.40">
    <property type="entry name" value="lambda repressor-like DNA-binding domains"/>
    <property type="match status" value="1"/>
</dbReference>
<dbReference type="PROSITE" id="PS50943">
    <property type="entry name" value="HTH_CROC1"/>
    <property type="match status" value="1"/>
</dbReference>
<evidence type="ECO:0000259" key="1">
    <source>
        <dbReference type="PROSITE" id="PS50943"/>
    </source>
</evidence>
<dbReference type="SUPFAM" id="SSF47413">
    <property type="entry name" value="lambda repressor-like DNA-binding domains"/>
    <property type="match status" value="1"/>
</dbReference>
<feature type="domain" description="HTH cro/C1-type" evidence="1">
    <location>
        <begin position="52"/>
        <end position="106"/>
    </location>
</feature>
<dbReference type="InterPro" id="IPR010982">
    <property type="entry name" value="Lambda_DNA-bd_dom_sf"/>
</dbReference>
<comment type="caution">
    <text evidence="2">The sequence shown here is derived from an EMBL/GenBank/DDBJ whole genome shotgun (WGS) entry which is preliminary data.</text>
</comment>
<name>A0ABQ6UNI4_9ACTN</name>
<dbReference type="InterPro" id="IPR001387">
    <property type="entry name" value="Cro/C1-type_HTH"/>
</dbReference>
<dbReference type="RefSeq" id="WP_151010785.1">
    <property type="nucleotide sequence ID" value="NZ_WAAR01000003.1"/>
</dbReference>
<dbReference type="SMART" id="SM00530">
    <property type="entry name" value="HTH_XRE"/>
    <property type="match status" value="1"/>
</dbReference>
<keyword evidence="3" id="KW-1185">Reference proteome</keyword>
<evidence type="ECO:0000313" key="3">
    <source>
        <dbReference type="Proteomes" id="UP000471364"/>
    </source>
</evidence>
<dbReference type="Proteomes" id="UP000471364">
    <property type="component" value="Unassembled WGS sequence"/>
</dbReference>
<proteinExistence type="predicted"/>
<accession>A0ABQ6UNI4</accession>
<dbReference type="InterPro" id="IPR043917">
    <property type="entry name" value="DUF5753"/>
</dbReference>
<reference evidence="2 3" key="1">
    <citation type="submission" date="2019-09" db="EMBL/GenBank/DDBJ databases">
        <title>High taxonomic diversity of Micromonospora strains isolated from Medicago sativa nodules in different geographical locations.</title>
        <authorList>
            <person name="Martinez-Hidalgo P."/>
            <person name="Flores-Felix J.D."/>
            <person name="Velazquez E."/>
            <person name="Brau L."/>
            <person name="Trujillo M.E."/>
            <person name="Martinez-Molina E."/>
        </authorList>
    </citation>
    <scope>NUCLEOTIDE SEQUENCE [LARGE SCALE GENOMIC DNA]</scope>
    <source>
        <strain evidence="2 3">ALFB5</strain>
    </source>
</reference>
<gene>
    <name evidence="2" type="ORF">F6X54_01420</name>
</gene>
<protein>
    <submittedName>
        <fullName evidence="2">Helix-turn-helix domain-containing protein</fullName>
    </submittedName>
</protein>
<evidence type="ECO:0000313" key="2">
    <source>
        <dbReference type="EMBL" id="KAB1118864.1"/>
    </source>
</evidence>
<organism evidence="2 3">
    <name type="scientific">Micromonospora aurantiaca</name>
    <name type="common">nom. illeg.</name>
    <dbReference type="NCBI Taxonomy" id="47850"/>
    <lineage>
        <taxon>Bacteria</taxon>
        <taxon>Bacillati</taxon>
        <taxon>Actinomycetota</taxon>
        <taxon>Actinomycetes</taxon>
        <taxon>Micromonosporales</taxon>
        <taxon>Micromonosporaceae</taxon>
        <taxon>Micromonospora</taxon>
    </lineage>
</organism>